<dbReference type="InterPro" id="IPR043128">
    <property type="entry name" value="Rev_trsase/Diguanyl_cyclase"/>
</dbReference>
<dbReference type="PROSITE" id="PS50994">
    <property type="entry name" value="INTEGRASE"/>
    <property type="match status" value="1"/>
</dbReference>
<evidence type="ECO:0000313" key="4">
    <source>
        <dbReference type="Proteomes" id="UP001229421"/>
    </source>
</evidence>
<dbReference type="Pfam" id="PF17921">
    <property type="entry name" value="Integrase_H2C2"/>
    <property type="match status" value="1"/>
</dbReference>
<dbReference type="InterPro" id="IPR002156">
    <property type="entry name" value="RNaseH_domain"/>
</dbReference>
<dbReference type="Proteomes" id="UP001229421">
    <property type="component" value="Unassembled WGS sequence"/>
</dbReference>
<dbReference type="PANTHER" id="PTHR48475:SF2">
    <property type="entry name" value="RIBONUCLEASE H"/>
    <property type="match status" value="1"/>
</dbReference>
<evidence type="ECO:0000259" key="1">
    <source>
        <dbReference type="PROSITE" id="PS50879"/>
    </source>
</evidence>
<dbReference type="InterPro" id="IPR012337">
    <property type="entry name" value="RNaseH-like_sf"/>
</dbReference>
<dbReference type="GO" id="GO:0015074">
    <property type="term" value="P:DNA integration"/>
    <property type="evidence" value="ECO:0007669"/>
    <property type="project" value="InterPro"/>
</dbReference>
<dbReference type="InterPro" id="IPR041588">
    <property type="entry name" value="Integrase_H2C2"/>
</dbReference>
<dbReference type="Pfam" id="PF13456">
    <property type="entry name" value="RVT_3"/>
    <property type="match status" value="1"/>
</dbReference>
<dbReference type="InterPro" id="IPR036397">
    <property type="entry name" value="RNaseH_sf"/>
</dbReference>
<dbReference type="GO" id="GO:0004523">
    <property type="term" value="F:RNA-DNA hybrid ribonuclease activity"/>
    <property type="evidence" value="ECO:0007669"/>
    <property type="project" value="InterPro"/>
</dbReference>
<evidence type="ECO:0000259" key="2">
    <source>
        <dbReference type="PROSITE" id="PS50994"/>
    </source>
</evidence>
<dbReference type="Gene3D" id="3.10.10.10">
    <property type="entry name" value="HIV Type 1 Reverse Transcriptase, subunit A, domain 1"/>
    <property type="match status" value="1"/>
</dbReference>
<dbReference type="CDD" id="cd01647">
    <property type="entry name" value="RT_LTR"/>
    <property type="match status" value="1"/>
</dbReference>
<keyword evidence="4" id="KW-1185">Reference proteome</keyword>
<sequence>MSRDDEEKTAFHTTSGIFCYKKMPFGLKNAGATYQRLIDKVFAKQLGRNMEAYVDDLVIKSQDEDRMLADIQETFDNLRSINMKLNPSKCSFGFKEGKFLGHLVSKQDIKANPDKVRAIQEMRSPKTKKEVQSLNGRLAALHRFLSKSAERSLPFFKTLKGCLQKKDFEWSEEAEQAFKALKGYISSIPAVVAPLPDERLFLYLAIGREAVSTAIVVERGGCQLPVYFVSRVLKEAEIRYTSMEKSALAIIHTARRLRRYFQAHTVHILTNFPIREVLAKPELSGRMAKWAIELGELGLVYSPRTAIKGQVLADFLIETTEEEVHTITTAEQDNGPHEWRLYTDGASSVEGSGAGLVLIDPAGLEVTYALRLNFKSTNNEAEYEALLAGLRAALTMKVEHLTAYVDSLLVANQVNGQYEAKEYTMQQYLAKVKELMGRFKKCAVTQISRTQNKRADALSKLASLAFAHLTKKVLVEVLERSSIAEAQVNDVIQEEEPNWMTPIRSFLTQGILPEDKAEANQVKAKSVDYTWEDGKLYKKGYMSPLLRCVGPVQSNYIIREIHMGICGAHAGPRTVVAKIMNLGYYWPSMHKDASAELRKCEACQLHAPVTYSPKHDLVTTSTAWPFYQWGMDIVGPFPQTVGRVKFLLVAVDYFTKWPEVKPLSSITGTQVIKFFWENIICRYGLPGVVVTDNGKQFAEGSFKDWCEGLKIKQRFTSVAHPQSNGQVERMNRSIVEGLKARLGRHGKDWLEELPSVLWAIRTTEKTSNGISPFKLVFGSEAMIPTEIGVESPRRAVFDPVNNSNEVLLNLSLTEELRDKARLREARYKKQMEKYYNTRVKKETFRPGELVLRKNEASKQQSLGKMGPRWEGPYEIAETHKGGSYKLKDMEGKAIPRHWNIANLRRFYV</sequence>
<evidence type="ECO:0000313" key="3">
    <source>
        <dbReference type="EMBL" id="KAK1435491.1"/>
    </source>
</evidence>
<gene>
    <name evidence="3" type="ORF">QVD17_01255</name>
</gene>
<dbReference type="Pfam" id="PF00078">
    <property type="entry name" value="RVT_1"/>
    <property type="match status" value="1"/>
</dbReference>
<dbReference type="InterPro" id="IPR000477">
    <property type="entry name" value="RT_dom"/>
</dbReference>
<dbReference type="Gene3D" id="3.30.420.10">
    <property type="entry name" value="Ribonuclease H-like superfamily/Ribonuclease H"/>
    <property type="match status" value="2"/>
</dbReference>
<feature type="domain" description="Integrase catalytic" evidence="2">
    <location>
        <begin position="621"/>
        <end position="780"/>
    </location>
</feature>
<dbReference type="EMBL" id="JAUHHV010000001">
    <property type="protein sequence ID" value="KAK1435491.1"/>
    <property type="molecule type" value="Genomic_DNA"/>
</dbReference>
<dbReference type="Gene3D" id="1.10.340.70">
    <property type="match status" value="1"/>
</dbReference>
<dbReference type="InterPro" id="IPR001584">
    <property type="entry name" value="Integrase_cat-core"/>
</dbReference>
<dbReference type="Gene3D" id="3.30.70.270">
    <property type="match status" value="2"/>
</dbReference>
<dbReference type="Pfam" id="PF17919">
    <property type="entry name" value="RT_RNaseH_2"/>
    <property type="match status" value="1"/>
</dbReference>
<comment type="caution">
    <text evidence="3">The sequence shown here is derived from an EMBL/GenBank/DDBJ whole genome shotgun (WGS) entry which is preliminary data.</text>
</comment>
<dbReference type="AlphaFoldDB" id="A0AAD8LAB1"/>
<dbReference type="SUPFAM" id="SSF56672">
    <property type="entry name" value="DNA/RNA polymerases"/>
    <property type="match status" value="1"/>
</dbReference>
<protein>
    <submittedName>
        <fullName evidence="3">Uncharacterized protein</fullName>
    </submittedName>
</protein>
<dbReference type="SUPFAM" id="SSF53098">
    <property type="entry name" value="Ribonuclease H-like"/>
    <property type="match status" value="2"/>
</dbReference>
<dbReference type="InterPro" id="IPR043502">
    <property type="entry name" value="DNA/RNA_pol_sf"/>
</dbReference>
<dbReference type="PROSITE" id="PS50879">
    <property type="entry name" value="RNASE_H_1"/>
    <property type="match status" value="1"/>
</dbReference>
<accession>A0AAD8LAB1</accession>
<name>A0AAD8LAB1_TARER</name>
<feature type="domain" description="RNase H type-1" evidence="1">
    <location>
        <begin position="335"/>
        <end position="464"/>
    </location>
</feature>
<proteinExistence type="predicted"/>
<dbReference type="GO" id="GO:0003676">
    <property type="term" value="F:nucleic acid binding"/>
    <property type="evidence" value="ECO:0007669"/>
    <property type="project" value="InterPro"/>
</dbReference>
<dbReference type="FunFam" id="3.30.420.10:FF:000032">
    <property type="entry name" value="Retrovirus-related Pol polyprotein from transposon 297-like Protein"/>
    <property type="match status" value="1"/>
</dbReference>
<reference evidence="3" key="1">
    <citation type="journal article" date="2023" name="bioRxiv">
        <title>Improved chromosome-level genome assembly for marigold (Tagetes erecta).</title>
        <authorList>
            <person name="Jiang F."/>
            <person name="Yuan L."/>
            <person name="Wang S."/>
            <person name="Wang H."/>
            <person name="Xu D."/>
            <person name="Wang A."/>
            <person name="Fan W."/>
        </authorList>
    </citation>
    <scope>NUCLEOTIDE SEQUENCE</scope>
    <source>
        <strain evidence="3">WSJ</strain>
        <tissue evidence="3">Leaf</tissue>
    </source>
</reference>
<dbReference type="PANTHER" id="PTHR48475">
    <property type="entry name" value="RIBONUCLEASE H"/>
    <property type="match status" value="1"/>
</dbReference>
<dbReference type="InterPro" id="IPR041577">
    <property type="entry name" value="RT_RNaseH_2"/>
</dbReference>
<dbReference type="Pfam" id="PF00665">
    <property type="entry name" value="rve"/>
    <property type="match status" value="1"/>
</dbReference>
<organism evidence="3 4">
    <name type="scientific">Tagetes erecta</name>
    <name type="common">African marigold</name>
    <dbReference type="NCBI Taxonomy" id="13708"/>
    <lineage>
        <taxon>Eukaryota</taxon>
        <taxon>Viridiplantae</taxon>
        <taxon>Streptophyta</taxon>
        <taxon>Embryophyta</taxon>
        <taxon>Tracheophyta</taxon>
        <taxon>Spermatophyta</taxon>
        <taxon>Magnoliopsida</taxon>
        <taxon>eudicotyledons</taxon>
        <taxon>Gunneridae</taxon>
        <taxon>Pentapetalae</taxon>
        <taxon>asterids</taxon>
        <taxon>campanulids</taxon>
        <taxon>Asterales</taxon>
        <taxon>Asteraceae</taxon>
        <taxon>Asteroideae</taxon>
        <taxon>Heliantheae alliance</taxon>
        <taxon>Tageteae</taxon>
        <taxon>Tagetes</taxon>
    </lineage>
</organism>
<dbReference type="CDD" id="cd09279">
    <property type="entry name" value="RNase_HI_like"/>
    <property type="match status" value="1"/>
</dbReference>